<reference evidence="2 3" key="1">
    <citation type="submission" date="2023-07" db="EMBL/GenBank/DDBJ databases">
        <title>Genomic Encyclopedia of Type Strains, Phase IV (KMG-IV): sequencing the most valuable type-strain genomes for metagenomic binning, comparative biology and taxonomic classification.</title>
        <authorList>
            <person name="Goeker M."/>
        </authorList>
    </citation>
    <scope>NUCLEOTIDE SEQUENCE [LARGE SCALE GENOMIC DNA]</scope>
    <source>
        <strain evidence="2 3">DSM 19013</strain>
    </source>
</reference>
<accession>A0ABU0HY79</accession>
<sequence>MRQTWTTTVAGLALALAASGPATAKPPGPPSTDAVPPIELTITMDNGKPVCAPAELLVPANADIVLHIVSEADRPVTLTIPGQFSNGLVEHADGDLVHVMSEEGYLVKQKGQGTLRLRSKAPGQDEYACTSTANQSEPFKGRYVRKEAAK</sequence>
<dbReference type="Proteomes" id="UP001231124">
    <property type="component" value="Unassembled WGS sequence"/>
</dbReference>
<gene>
    <name evidence="2" type="ORF">QO012_001766</name>
</gene>
<keyword evidence="3" id="KW-1185">Reference proteome</keyword>
<evidence type="ECO:0000313" key="3">
    <source>
        <dbReference type="Proteomes" id="UP001231124"/>
    </source>
</evidence>
<name>A0ABU0HY79_9HYPH</name>
<comment type="caution">
    <text evidence="2">The sequence shown here is derived from an EMBL/GenBank/DDBJ whole genome shotgun (WGS) entry which is preliminary data.</text>
</comment>
<dbReference type="EMBL" id="JAUSVP010000004">
    <property type="protein sequence ID" value="MDQ0447270.1"/>
    <property type="molecule type" value="Genomic_DNA"/>
</dbReference>
<evidence type="ECO:0000313" key="2">
    <source>
        <dbReference type="EMBL" id="MDQ0447270.1"/>
    </source>
</evidence>
<evidence type="ECO:0008006" key="4">
    <source>
        <dbReference type="Google" id="ProtNLM"/>
    </source>
</evidence>
<protein>
    <recommendedName>
        <fullName evidence="4">Anaerobic typically selenocysteine-containing protein</fullName>
    </recommendedName>
</protein>
<evidence type="ECO:0000256" key="1">
    <source>
        <dbReference type="SAM" id="SignalP"/>
    </source>
</evidence>
<organism evidence="2 3">
    <name type="scientific">Methylobacterium aerolatum</name>
    <dbReference type="NCBI Taxonomy" id="418708"/>
    <lineage>
        <taxon>Bacteria</taxon>
        <taxon>Pseudomonadati</taxon>
        <taxon>Pseudomonadota</taxon>
        <taxon>Alphaproteobacteria</taxon>
        <taxon>Hyphomicrobiales</taxon>
        <taxon>Methylobacteriaceae</taxon>
        <taxon>Methylobacterium</taxon>
    </lineage>
</organism>
<keyword evidence="1" id="KW-0732">Signal</keyword>
<feature type="signal peptide" evidence="1">
    <location>
        <begin position="1"/>
        <end position="24"/>
    </location>
</feature>
<feature type="chain" id="PRO_5045842327" description="Anaerobic typically selenocysteine-containing protein" evidence="1">
    <location>
        <begin position="25"/>
        <end position="150"/>
    </location>
</feature>
<proteinExistence type="predicted"/>
<dbReference type="RefSeq" id="WP_238206989.1">
    <property type="nucleotide sequence ID" value="NZ_BPQE01000031.1"/>
</dbReference>